<dbReference type="GO" id="GO:0061630">
    <property type="term" value="F:ubiquitin protein ligase activity"/>
    <property type="evidence" value="ECO:0007669"/>
    <property type="project" value="InterPro"/>
</dbReference>
<dbReference type="GO" id="GO:0005634">
    <property type="term" value="C:nucleus"/>
    <property type="evidence" value="ECO:0000318"/>
    <property type="project" value="GO_Central"/>
</dbReference>
<dbReference type="GO" id="GO:0008270">
    <property type="term" value="F:zinc ion binding"/>
    <property type="evidence" value="ECO:0007669"/>
    <property type="project" value="UniProtKB-KW"/>
</dbReference>
<evidence type="ECO:0000313" key="6">
    <source>
        <dbReference type="EMBL" id="KAJ0190552.1"/>
    </source>
</evidence>
<feature type="domain" description="RING-type" evidence="5">
    <location>
        <begin position="207"/>
        <end position="245"/>
    </location>
</feature>
<evidence type="ECO:0000313" key="7">
    <source>
        <dbReference type="Proteomes" id="UP000235145"/>
    </source>
</evidence>
<proteinExistence type="predicted"/>
<dbReference type="InterPro" id="IPR013083">
    <property type="entry name" value="Znf_RING/FYVE/PHD"/>
</dbReference>
<keyword evidence="7" id="KW-1185">Reference proteome</keyword>
<evidence type="ECO:0000259" key="5">
    <source>
        <dbReference type="PROSITE" id="PS50089"/>
    </source>
</evidence>
<dbReference type="AlphaFoldDB" id="A0A9R1UMS9"/>
<evidence type="ECO:0000256" key="2">
    <source>
        <dbReference type="ARBA" id="ARBA00022771"/>
    </source>
</evidence>
<dbReference type="PROSITE" id="PS00518">
    <property type="entry name" value="ZF_RING_1"/>
    <property type="match status" value="1"/>
</dbReference>
<dbReference type="Pfam" id="PF13923">
    <property type="entry name" value="zf-C3HC4_2"/>
    <property type="match status" value="1"/>
</dbReference>
<organism evidence="6 7">
    <name type="scientific">Lactuca sativa</name>
    <name type="common">Garden lettuce</name>
    <dbReference type="NCBI Taxonomy" id="4236"/>
    <lineage>
        <taxon>Eukaryota</taxon>
        <taxon>Viridiplantae</taxon>
        <taxon>Streptophyta</taxon>
        <taxon>Embryophyta</taxon>
        <taxon>Tracheophyta</taxon>
        <taxon>Spermatophyta</taxon>
        <taxon>Magnoliopsida</taxon>
        <taxon>eudicotyledons</taxon>
        <taxon>Gunneridae</taxon>
        <taxon>Pentapetalae</taxon>
        <taxon>asterids</taxon>
        <taxon>campanulids</taxon>
        <taxon>Asterales</taxon>
        <taxon>Asteraceae</taxon>
        <taxon>Cichorioideae</taxon>
        <taxon>Cichorieae</taxon>
        <taxon>Lactucinae</taxon>
        <taxon>Lactuca</taxon>
    </lineage>
</organism>
<dbReference type="Gene3D" id="3.30.40.10">
    <property type="entry name" value="Zinc/RING finger domain, C3HC4 (zinc finger)"/>
    <property type="match status" value="1"/>
</dbReference>
<accession>A0A9R1UMS9</accession>
<evidence type="ECO:0000256" key="4">
    <source>
        <dbReference type="PROSITE-ProRule" id="PRU00175"/>
    </source>
</evidence>
<sequence>MCYCSRFVIFNGSEPWILYADLNLKRGGRLCVGAGGVPVHHQTMNTQGQTVMYARGGRRRKVLDVDLNDTPPNEDHEQVEGPLLSLTHGGQLQAVDHNHNQLPVISLTPGSSPPVPIDVEELDDDVIISSPRAFEQARNSSRRIARRTSVIDVESEEVGNHRNQRRRVEPQPQVMSGGLYVILEGSSSSMEERAVVPPPPPEPTFNCPVCMGPLVEEVTTKCGHIFCKGCIKAAIAAQAKCPTCRRKVTNRELIRIYLPSTS</sequence>
<dbReference type="GO" id="GO:0006511">
    <property type="term" value="P:ubiquitin-dependent protein catabolic process"/>
    <property type="evidence" value="ECO:0000318"/>
    <property type="project" value="GO_Central"/>
</dbReference>
<keyword evidence="2 4" id="KW-0863">Zinc-finger</keyword>
<gene>
    <name evidence="6" type="ORF">LSAT_V11C800424420</name>
</gene>
<name>A0A9R1UMS9_LACSA</name>
<comment type="caution">
    <text evidence="6">The sequence shown here is derived from an EMBL/GenBank/DDBJ whole genome shotgun (WGS) entry which is preliminary data.</text>
</comment>
<keyword evidence="1" id="KW-0479">Metal-binding</keyword>
<dbReference type="PANTHER" id="PTHR47094:SF1">
    <property type="entry name" value="RING-TYPE E3 UBIQUITIN TRANSFERASE"/>
    <property type="match status" value="1"/>
</dbReference>
<dbReference type="InterPro" id="IPR017907">
    <property type="entry name" value="Znf_RING_CS"/>
</dbReference>
<protein>
    <recommendedName>
        <fullName evidence="5">RING-type domain-containing protein</fullName>
    </recommendedName>
</protein>
<dbReference type="SMART" id="SM00184">
    <property type="entry name" value="RING"/>
    <property type="match status" value="1"/>
</dbReference>
<dbReference type="OrthoDB" id="6105938at2759"/>
<evidence type="ECO:0000256" key="1">
    <source>
        <dbReference type="ARBA" id="ARBA00022723"/>
    </source>
</evidence>
<dbReference type="EMBL" id="NBSK02000008">
    <property type="protein sequence ID" value="KAJ0190552.1"/>
    <property type="molecule type" value="Genomic_DNA"/>
</dbReference>
<dbReference type="Proteomes" id="UP000235145">
    <property type="component" value="Unassembled WGS sequence"/>
</dbReference>
<dbReference type="SUPFAM" id="SSF57850">
    <property type="entry name" value="RING/U-box"/>
    <property type="match status" value="1"/>
</dbReference>
<dbReference type="GO" id="GO:0032183">
    <property type="term" value="F:SUMO binding"/>
    <property type="evidence" value="ECO:0000318"/>
    <property type="project" value="GO_Central"/>
</dbReference>
<reference evidence="6 7" key="1">
    <citation type="journal article" date="2017" name="Nat. Commun.">
        <title>Genome assembly with in vitro proximity ligation data and whole-genome triplication in lettuce.</title>
        <authorList>
            <person name="Reyes-Chin-Wo S."/>
            <person name="Wang Z."/>
            <person name="Yang X."/>
            <person name="Kozik A."/>
            <person name="Arikit S."/>
            <person name="Song C."/>
            <person name="Xia L."/>
            <person name="Froenicke L."/>
            <person name="Lavelle D.O."/>
            <person name="Truco M.J."/>
            <person name="Xia R."/>
            <person name="Zhu S."/>
            <person name="Xu C."/>
            <person name="Xu H."/>
            <person name="Xu X."/>
            <person name="Cox K."/>
            <person name="Korf I."/>
            <person name="Meyers B.C."/>
            <person name="Michelmore R.W."/>
        </authorList>
    </citation>
    <scope>NUCLEOTIDE SEQUENCE [LARGE SCALE GENOMIC DNA]</scope>
    <source>
        <strain evidence="7">cv. Salinas</strain>
        <tissue evidence="6">Seedlings</tissue>
    </source>
</reference>
<dbReference type="PANTHER" id="PTHR47094">
    <property type="entry name" value="ELFLESS, ISOFORM B"/>
    <property type="match status" value="1"/>
</dbReference>
<evidence type="ECO:0000256" key="3">
    <source>
        <dbReference type="ARBA" id="ARBA00022833"/>
    </source>
</evidence>
<dbReference type="PROSITE" id="PS50089">
    <property type="entry name" value="ZF_RING_2"/>
    <property type="match status" value="1"/>
</dbReference>
<keyword evidence="3" id="KW-0862">Zinc</keyword>
<dbReference type="InterPro" id="IPR001841">
    <property type="entry name" value="Znf_RING"/>
</dbReference>
<dbReference type="InterPro" id="IPR049627">
    <property type="entry name" value="SLX8"/>
</dbReference>